<dbReference type="InterPro" id="IPR011009">
    <property type="entry name" value="Kinase-like_dom_sf"/>
</dbReference>
<evidence type="ECO:0000256" key="1">
    <source>
        <dbReference type="SAM" id="MobiDB-lite"/>
    </source>
</evidence>
<evidence type="ECO:0000259" key="2">
    <source>
        <dbReference type="PROSITE" id="PS50011"/>
    </source>
</evidence>
<feature type="non-terminal residue" evidence="4">
    <location>
        <position position="225"/>
    </location>
</feature>
<dbReference type="PROSITE" id="PS50011">
    <property type="entry name" value="PROTEIN_KINASE_DOM"/>
    <property type="match status" value="1"/>
</dbReference>
<dbReference type="RefSeq" id="XP_015266175.1">
    <property type="nucleotide sequence ID" value="XM_015410689.1"/>
</dbReference>
<proteinExistence type="predicted"/>
<reference evidence="4" key="1">
    <citation type="submission" date="2025-08" db="UniProtKB">
        <authorList>
            <consortium name="RefSeq"/>
        </authorList>
    </citation>
    <scope>IDENTIFICATION</scope>
</reference>
<dbReference type="SUPFAM" id="SSF56112">
    <property type="entry name" value="Protein kinase-like (PK-like)"/>
    <property type="match status" value="1"/>
</dbReference>
<evidence type="ECO:0000313" key="4">
    <source>
        <dbReference type="RefSeq" id="XP_015266175.1"/>
    </source>
</evidence>
<dbReference type="InterPro" id="IPR008266">
    <property type="entry name" value="Tyr_kinase_AS"/>
</dbReference>
<dbReference type="Gene3D" id="3.30.200.20">
    <property type="entry name" value="Phosphorylase Kinase, domain 1"/>
    <property type="match status" value="1"/>
</dbReference>
<dbReference type="GeneID" id="107109980"/>
<dbReference type="Pfam" id="PF00069">
    <property type="entry name" value="Pkinase"/>
    <property type="match status" value="1"/>
</dbReference>
<protein>
    <submittedName>
        <fullName evidence="4">Obscurin-like</fullName>
    </submittedName>
</protein>
<dbReference type="Gene3D" id="1.10.510.10">
    <property type="entry name" value="Transferase(Phosphotransferase) domain 1"/>
    <property type="match status" value="1"/>
</dbReference>
<name>A0ABM1JXI8_GEKJA</name>
<organism evidence="3 4">
    <name type="scientific">Gekko japonicus</name>
    <name type="common">Schlegel's Japanese gecko</name>
    <dbReference type="NCBI Taxonomy" id="146911"/>
    <lineage>
        <taxon>Eukaryota</taxon>
        <taxon>Metazoa</taxon>
        <taxon>Chordata</taxon>
        <taxon>Craniata</taxon>
        <taxon>Vertebrata</taxon>
        <taxon>Euteleostomi</taxon>
        <taxon>Lepidosauria</taxon>
        <taxon>Squamata</taxon>
        <taxon>Bifurcata</taxon>
        <taxon>Gekkota</taxon>
        <taxon>Gekkonidae</taxon>
        <taxon>Gekkoninae</taxon>
        <taxon>Gekko</taxon>
    </lineage>
</organism>
<dbReference type="InterPro" id="IPR000719">
    <property type="entry name" value="Prot_kinase_dom"/>
</dbReference>
<dbReference type="PROSITE" id="PS00109">
    <property type="entry name" value="PROTEIN_KINASE_TYR"/>
    <property type="match status" value="1"/>
</dbReference>
<dbReference type="PANTHER" id="PTHR24347">
    <property type="entry name" value="SERINE/THREONINE-PROTEIN KINASE"/>
    <property type="match status" value="1"/>
</dbReference>
<keyword evidence="3" id="KW-1185">Reference proteome</keyword>
<gene>
    <name evidence="4" type="primary">LOC107109980</name>
</gene>
<feature type="region of interest" description="Disordered" evidence="1">
    <location>
        <begin position="1"/>
        <end position="30"/>
    </location>
</feature>
<evidence type="ECO:0000313" key="3">
    <source>
        <dbReference type="Proteomes" id="UP000694871"/>
    </source>
</evidence>
<feature type="domain" description="Protein kinase" evidence="2">
    <location>
        <begin position="38"/>
        <end position="225"/>
    </location>
</feature>
<sequence>MANLSEVRIGEKDQTALQSPDAEDSKMMAPAQPTHQTYAFQTEIKRGRFSIIKQCREKLSGNALAAKIIPYQAEDKELVLQEYQILRKLHHTNIGQLQGAYVSPRHLVLILELCVGPELLHALAGRSSYSEVDIRDYLWQILTAVEFLHAQSILHLDLRSENMIITEPNLLKLLDFGSAQFYSPDRAITLEGCTDYVETMASELLSDKGAVPQTDIWAIGVTAFI</sequence>
<dbReference type="Proteomes" id="UP000694871">
    <property type="component" value="Unplaced"/>
</dbReference>
<accession>A0ABM1JXI8</accession>